<dbReference type="PANTHER" id="PTHR43727">
    <property type="entry name" value="DIAMINOPIMELATE DECARBOXYLASE"/>
    <property type="match status" value="1"/>
</dbReference>
<dbReference type="InterPro" id="IPR029066">
    <property type="entry name" value="PLP-binding_barrel"/>
</dbReference>
<evidence type="ECO:0000259" key="5">
    <source>
        <dbReference type="Pfam" id="PF02784"/>
    </source>
</evidence>
<proteinExistence type="predicted"/>
<dbReference type="Proteomes" id="UP000664914">
    <property type="component" value="Chromosome"/>
</dbReference>
<evidence type="ECO:0000313" key="7">
    <source>
        <dbReference type="Proteomes" id="UP000664914"/>
    </source>
</evidence>
<dbReference type="InterPro" id="IPR022653">
    <property type="entry name" value="De-COase2_pyr-phos_BS"/>
</dbReference>
<organism evidence="6 7">
    <name type="scientific">Rhizorhabdus wittichii</name>
    <dbReference type="NCBI Taxonomy" id="160791"/>
    <lineage>
        <taxon>Bacteria</taxon>
        <taxon>Pseudomonadati</taxon>
        <taxon>Pseudomonadota</taxon>
        <taxon>Alphaproteobacteria</taxon>
        <taxon>Sphingomonadales</taxon>
        <taxon>Sphingomonadaceae</taxon>
        <taxon>Rhizorhabdus</taxon>
    </lineage>
</organism>
<accession>A0A975HDT7</accession>
<evidence type="ECO:0000256" key="3">
    <source>
        <dbReference type="ARBA" id="ARBA00022898"/>
    </source>
</evidence>
<comment type="cofactor">
    <cofactor evidence="1">
        <name>pyridoxal 5'-phosphate</name>
        <dbReference type="ChEBI" id="CHEBI:597326"/>
    </cofactor>
</comment>
<dbReference type="InterPro" id="IPR022644">
    <property type="entry name" value="De-COase2_N"/>
</dbReference>
<dbReference type="InterPro" id="IPR000183">
    <property type="entry name" value="Orn/DAP/Arg_de-COase"/>
</dbReference>
<dbReference type="InterPro" id="IPR009006">
    <property type="entry name" value="Ala_racemase/Decarboxylase_C"/>
</dbReference>
<name>A0A975HDT7_9SPHN</name>
<evidence type="ECO:0000256" key="1">
    <source>
        <dbReference type="ARBA" id="ARBA00001933"/>
    </source>
</evidence>
<dbReference type="PRINTS" id="PR01179">
    <property type="entry name" value="ODADCRBXLASE"/>
</dbReference>
<reference evidence="6" key="2">
    <citation type="submission" date="2021-04" db="EMBL/GenBank/DDBJ databases">
        <title>Isolation and genomic analysis of the ibuprofen-degrading bacterium Sphingomonas strain MPO218.</title>
        <authorList>
            <person name="Aulestia M."/>
            <person name="Flores A."/>
            <person name="Mangas E.L."/>
            <person name="Perez-Pulido A.J."/>
            <person name="Santero E."/>
            <person name="Camacho E.M."/>
        </authorList>
    </citation>
    <scope>NUCLEOTIDE SEQUENCE</scope>
    <source>
        <strain evidence="6">MPO218</strain>
    </source>
</reference>
<reference evidence="6" key="1">
    <citation type="submission" date="2020-07" db="EMBL/GenBank/DDBJ databases">
        <authorList>
            <person name="Camacho E."/>
        </authorList>
    </citation>
    <scope>NUCLEOTIDE SEQUENCE</scope>
    <source>
        <strain evidence="6">MPO218</strain>
    </source>
</reference>
<dbReference type="GO" id="GO:0009089">
    <property type="term" value="P:lysine biosynthetic process via diaminopimelate"/>
    <property type="evidence" value="ECO:0007669"/>
    <property type="project" value="InterPro"/>
</dbReference>
<keyword evidence="4" id="KW-0456">Lyase</keyword>
<dbReference type="GO" id="GO:0008836">
    <property type="term" value="F:diaminopimelate decarboxylase activity"/>
    <property type="evidence" value="ECO:0007669"/>
    <property type="project" value="InterPro"/>
</dbReference>
<dbReference type="PANTHER" id="PTHR43727:SF2">
    <property type="entry name" value="GROUP IV DECARBOXYLASE"/>
    <property type="match status" value="1"/>
</dbReference>
<keyword evidence="3" id="KW-0663">Pyridoxal phosphate</keyword>
<dbReference type="Gene3D" id="2.40.37.10">
    <property type="entry name" value="Lyase, Ornithine Decarboxylase, Chain A, domain 1"/>
    <property type="match status" value="1"/>
</dbReference>
<dbReference type="SUPFAM" id="SSF50621">
    <property type="entry name" value="Alanine racemase C-terminal domain-like"/>
    <property type="match status" value="1"/>
</dbReference>
<dbReference type="EMBL" id="CP059319">
    <property type="protein sequence ID" value="QTH21613.1"/>
    <property type="molecule type" value="Genomic_DNA"/>
</dbReference>
<dbReference type="Pfam" id="PF02784">
    <property type="entry name" value="Orn_Arg_deC_N"/>
    <property type="match status" value="1"/>
</dbReference>
<dbReference type="SUPFAM" id="SSF51419">
    <property type="entry name" value="PLP-binding barrel"/>
    <property type="match status" value="1"/>
</dbReference>
<gene>
    <name evidence="6" type="ORF">HRJ34_25450</name>
</gene>
<evidence type="ECO:0000256" key="2">
    <source>
        <dbReference type="ARBA" id="ARBA00022793"/>
    </source>
</evidence>
<dbReference type="PRINTS" id="PR01181">
    <property type="entry name" value="DAPDCRBXLASE"/>
</dbReference>
<dbReference type="Gene3D" id="3.20.20.10">
    <property type="entry name" value="Alanine racemase"/>
    <property type="match status" value="1"/>
</dbReference>
<dbReference type="RefSeq" id="WP_208632816.1">
    <property type="nucleotide sequence ID" value="NZ_CP059319.1"/>
</dbReference>
<feature type="domain" description="Orn/DAP/Arg decarboxylase 2 N-terminal" evidence="5">
    <location>
        <begin position="45"/>
        <end position="288"/>
    </location>
</feature>
<sequence>MMPAEWWARDDLHRDADGRLIFAGADVETLARAHDSPLFVYGAGRIRANLNRLRGALGASGCAHRVYYAMKCNRFAPLLEMLAADGAVGVDICSPDELDLALACGFRAGDISFTGTSVADRDLDRLLIHDDLHINCDSLGQIRRIGERRPGRAIGIRINPGFGTGYGDSARLTYAGARTTKFGIYREQWAEALGLAARHDLRITAIHFHVGCGYLSGQLDAWDRAVGAAADFLADLPEATTVNIGGGLGLPHRAGDAPLDLARWSSIVARHFSGRGLTVAVEPGDYLVKDAGLLLLSVVGVERKRDTLFVAVDGGFNLHPEPAHYDLPCEPVACVLREPDPARWQPVSVAGNINEALDLWAEDHPMPPLEEGDHVALINAGGYGSAMSSNHCMRGAFTELLV</sequence>
<dbReference type="PROSITE" id="PS00878">
    <property type="entry name" value="ODR_DC_2_1"/>
    <property type="match status" value="1"/>
</dbReference>
<dbReference type="InterPro" id="IPR002986">
    <property type="entry name" value="DAP_deCOOHase_LysA"/>
</dbReference>
<keyword evidence="2" id="KW-0210">Decarboxylase</keyword>
<evidence type="ECO:0000256" key="4">
    <source>
        <dbReference type="ARBA" id="ARBA00023239"/>
    </source>
</evidence>
<dbReference type="AlphaFoldDB" id="A0A975HDT7"/>
<protein>
    <submittedName>
        <fullName evidence="6">Diaminopimelate decarboxylase</fullName>
    </submittedName>
</protein>
<evidence type="ECO:0000313" key="6">
    <source>
        <dbReference type="EMBL" id="QTH21613.1"/>
    </source>
</evidence>
<dbReference type="CDD" id="cd06828">
    <property type="entry name" value="PLPDE_III_DapDC"/>
    <property type="match status" value="1"/>
</dbReference>